<protein>
    <submittedName>
        <fullName evidence="2">Uncharacterized protein</fullName>
    </submittedName>
</protein>
<keyword evidence="1" id="KW-0812">Transmembrane</keyword>
<reference evidence="2 3" key="1">
    <citation type="submission" date="2018-10" db="EMBL/GenBank/DDBJ databases">
        <title>Draft genome of Cortibacter populi DSM10536.</title>
        <authorList>
            <person name="Bernier A.-M."/>
            <person name="Bernard K."/>
        </authorList>
    </citation>
    <scope>NUCLEOTIDE SEQUENCE [LARGE SCALE GENOMIC DNA]</scope>
    <source>
        <strain evidence="2 3">DSM 105136</strain>
    </source>
</reference>
<dbReference type="EMBL" id="RDQO01000001">
    <property type="protein sequence ID" value="RMX08484.1"/>
    <property type="molecule type" value="Genomic_DNA"/>
</dbReference>
<name>A0A3M6QZN2_9BURK</name>
<accession>A0A3M6QZN2</accession>
<evidence type="ECO:0000313" key="2">
    <source>
        <dbReference type="EMBL" id="RMX08484.1"/>
    </source>
</evidence>
<keyword evidence="3" id="KW-1185">Reference proteome</keyword>
<feature type="transmembrane region" description="Helical" evidence="1">
    <location>
        <begin position="61"/>
        <end position="82"/>
    </location>
</feature>
<evidence type="ECO:0000313" key="3">
    <source>
        <dbReference type="Proteomes" id="UP000278006"/>
    </source>
</evidence>
<dbReference type="AlphaFoldDB" id="A0A3M6QZN2"/>
<comment type="caution">
    <text evidence="2">The sequence shown here is derived from an EMBL/GenBank/DDBJ whole genome shotgun (WGS) entry which is preliminary data.</text>
</comment>
<organism evidence="2 3">
    <name type="scientific">Corticibacter populi</name>
    <dbReference type="NCBI Taxonomy" id="1550736"/>
    <lineage>
        <taxon>Bacteria</taxon>
        <taxon>Pseudomonadati</taxon>
        <taxon>Pseudomonadota</taxon>
        <taxon>Betaproteobacteria</taxon>
        <taxon>Burkholderiales</taxon>
        <taxon>Comamonadaceae</taxon>
        <taxon>Corticibacter</taxon>
    </lineage>
</organism>
<keyword evidence="1" id="KW-1133">Transmembrane helix</keyword>
<keyword evidence="1" id="KW-0472">Membrane</keyword>
<sequence length="109" mass="11949">MLFYERAQMNFVKRCIAPLLALLGIHECLSAQQKQDLTQAAYQTAPGLTASAGTAVLGWPLSAWLTLVSIIYVVAQLAHLVWKWRRQARIDAARAAAGQDLQGTGWGKL</sequence>
<dbReference type="Proteomes" id="UP000278006">
    <property type="component" value="Unassembled WGS sequence"/>
</dbReference>
<evidence type="ECO:0000256" key="1">
    <source>
        <dbReference type="SAM" id="Phobius"/>
    </source>
</evidence>
<gene>
    <name evidence="2" type="ORF">D8I35_05240</name>
</gene>
<proteinExistence type="predicted"/>